<evidence type="ECO:0000313" key="1">
    <source>
        <dbReference type="EMBL" id="KHQ50500.1"/>
    </source>
</evidence>
<name>A0A0B3RGS0_9RHOB</name>
<dbReference type="EMBL" id="JSUQ01000026">
    <property type="protein sequence ID" value="KHQ50500.1"/>
    <property type="molecule type" value="Genomic_DNA"/>
</dbReference>
<comment type="caution">
    <text evidence="1">The sequence shown here is derived from an EMBL/GenBank/DDBJ whole genome shotgun (WGS) entry which is preliminary data.</text>
</comment>
<accession>A0A0B3RGS0</accession>
<dbReference type="InterPro" id="IPR046900">
    <property type="entry name" value="ABC-3C_MC7"/>
</dbReference>
<gene>
    <name evidence="1" type="ORF">OA50_05011</name>
</gene>
<evidence type="ECO:0000313" key="2">
    <source>
        <dbReference type="Proteomes" id="UP000030960"/>
    </source>
</evidence>
<sequence length="74" mass="8266">MIYPDKFTSLDRSVMGKSTQLLRDPGTQITISRLRTEALRAFPDVTEFILALDVLFSLGKIELDDSGEVITYVG</sequence>
<protein>
    <submittedName>
        <fullName evidence="1">Uncharacterized protein</fullName>
    </submittedName>
</protein>
<dbReference type="AlphaFoldDB" id="A0A0B3RGS0"/>
<proteinExistence type="predicted"/>
<dbReference type="Pfam" id="PF20292">
    <property type="entry name" value="MC7"/>
    <property type="match status" value="1"/>
</dbReference>
<reference evidence="1 2" key="1">
    <citation type="submission" date="2014-10" db="EMBL/GenBank/DDBJ databases">
        <title>Genome sequence of Ponticoccus sp. strain UMTAT08 isolated from clonal culture of toxic dinoflagellate Alexandrium tamiyavanichii.</title>
        <authorList>
            <person name="Gan H.Y."/>
            <person name="Muhd D.-D."/>
            <person name="Mohd Noor M.E."/>
            <person name="Yeong Y.S."/>
            <person name="Usup G."/>
        </authorList>
    </citation>
    <scope>NUCLEOTIDE SEQUENCE [LARGE SCALE GENOMIC DNA]</scope>
    <source>
        <strain evidence="1 2">UMTAT08</strain>
    </source>
</reference>
<dbReference type="RefSeq" id="WP_043146161.1">
    <property type="nucleotide sequence ID" value="NZ_JSUQ01000026.1"/>
</dbReference>
<dbReference type="Proteomes" id="UP000030960">
    <property type="component" value="Unassembled WGS sequence"/>
</dbReference>
<dbReference type="OrthoDB" id="3268378at2"/>
<organism evidence="1 2">
    <name type="scientific">Mameliella alba</name>
    <dbReference type="NCBI Taxonomy" id="561184"/>
    <lineage>
        <taxon>Bacteria</taxon>
        <taxon>Pseudomonadati</taxon>
        <taxon>Pseudomonadota</taxon>
        <taxon>Alphaproteobacteria</taxon>
        <taxon>Rhodobacterales</taxon>
        <taxon>Roseobacteraceae</taxon>
        <taxon>Mameliella</taxon>
    </lineage>
</organism>
<keyword evidence="2" id="KW-1185">Reference proteome</keyword>